<feature type="disulfide bond" evidence="13">
    <location>
        <begin position="1064"/>
        <end position="1082"/>
    </location>
</feature>
<organism evidence="19">
    <name type="scientific">Blattella germanica</name>
    <name type="common">German cockroach</name>
    <name type="synonym">Blatta germanica</name>
    <dbReference type="NCBI Taxonomy" id="6973"/>
    <lineage>
        <taxon>Eukaryota</taxon>
        <taxon>Metazoa</taxon>
        <taxon>Ecdysozoa</taxon>
        <taxon>Arthropoda</taxon>
        <taxon>Hexapoda</taxon>
        <taxon>Insecta</taxon>
        <taxon>Pterygota</taxon>
        <taxon>Neoptera</taxon>
        <taxon>Polyneoptera</taxon>
        <taxon>Dictyoptera</taxon>
        <taxon>Blattodea</taxon>
        <taxon>Blaberoidea</taxon>
        <taxon>Blattellidae</taxon>
        <taxon>Blattella</taxon>
    </lineage>
</organism>
<dbReference type="PANTHER" id="PTHR22722">
    <property type="entry name" value="LOW-DENSITY LIPOPROTEIN RECEPTOR-RELATED PROTEIN 2-RELATED"/>
    <property type="match status" value="1"/>
</dbReference>
<dbReference type="PROSITE" id="PS51120">
    <property type="entry name" value="LDLRB"/>
    <property type="match status" value="3"/>
</dbReference>
<proteinExistence type="evidence at transcript level"/>
<dbReference type="SUPFAM" id="SSF57196">
    <property type="entry name" value="EGF/Laminin"/>
    <property type="match status" value="5"/>
</dbReference>
<feature type="chain" id="PRO_5004218753" evidence="17">
    <location>
        <begin position="21"/>
        <end position="1818"/>
    </location>
</feature>
<keyword evidence="8 16" id="KW-0472">Membrane</keyword>
<dbReference type="Pfam" id="PF07645">
    <property type="entry name" value="EGF_CA"/>
    <property type="match status" value="1"/>
</dbReference>
<feature type="disulfide bond" evidence="13">
    <location>
        <begin position="170"/>
        <end position="185"/>
    </location>
</feature>
<feature type="disulfide bond" evidence="13">
    <location>
        <begin position="1234"/>
        <end position="1252"/>
    </location>
</feature>
<feature type="disulfide bond" evidence="13">
    <location>
        <begin position="980"/>
        <end position="992"/>
    </location>
</feature>
<keyword evidence="10 19" id="KW-0675">Receptor</keyword>
<comment type="caution">
    <text evidence="12">Lacks conserved residue(s) required for the propagation of feature annotation.</text>
</comment>
<feature type="disulfide bond" evidence="13">
    <location>
        <begin position="987"/>
        <end position="1005"/>
    </location>
</feature>
<dbReference type="Pfam" id="PF00057">
    <property type="entry name" value="Ldl_recept_a"/>
    <property type="match status" value="11"/>
</dbReference>
<dbReference type="SUPFAM" id="SSF57424">
    <property type="entry name" value="LDL receptor-like module"/>
    <property type="match status" value="12"/>
</dbReference>
<feature type="disulfide bond" evidence="13">
    <location>
        <begin position="35"/>
        <end position="53"/>
    </location>
</feature>
<feature type="disulfide bond" evidence="13">
    <location>
        <begin position="999"/>
        <end position="1014"/>
    </location>
</feature>
<evidence type="ECO:0000256" key="5">
    <source>
        <dbReference type="ARBA" id="ARBA00022729"/>
    </source>
</evidence>
<feature type="disulfide bond" evidence="13">
    <location>
        <begin position="75"/>
        <end position="93"/>
    </location>
</feature>
<evidence type="ECO:0000256" key="15">
    <source>
        <dbReference type="SAM" id="MobiDB-lite"/>
    </source>
</evidence>
<feature type="disulfide bond" evidence="13">
    <location>
        <begin position="1096"/>
        <end position="1108"/>
    </location>
</feature>
<feature type="disulfide bond" evidence="13">
    <location>
        <begin position="1187"/>
        <end position="1205"/>
    </location>
</feature>
<reference evidence="19" key="2">
    <citation type="journal article" date="2006" name="FEBS J.">
        <title>Systemic RNAi of the cockroach vitellogenin receptor results in a phenotype similar to that of the Drosophila yolkless mutant.</title>
        <authorList>
            <person name="Ciudad L."/>
            <person name="Piulachs M.D."/>
            <person name="Belles X."/>
        </authorList>
    </citation>
    <scope>NUCLEOTIDE SEQUENCE</scope>
</reference>
<feature type="disulfide bond" evidence="13">
    <location>
        <begin position="87"/>
        <end position="102"/>
    </location>
</feature>
<evidence type="ECO:0000256" key="16">
    <source>
        <dbReference type="SAM" id="Phobius"/>
    </source>
</evidence>
<dbReference type="FunFam" id="2.10.25.10:FF:000119">
    <property type="entry name" value="vitamin K-dependent protein S"/>
    <property type="match status" value="1"/>
</dbReference>
<dbReference type="PROSITE" id="PS00010">
    <property type="entry name" value="ASX_HYDROXYL"/>
    <property type="match status" value="1"/>
</dbReference>
<feature type="compositionally biased region" description="Acidic residues" evidence="15">
    <location>
        <begin position="1793"/>
        <end position="1802"/>
    </location>
</feature>
<dbReference type="PROSITE" id="PS01209">
    <property type="entry name" value="LDLRA_1"/>
    <property type="match status" value="9"/>
</dbReference>
<feature type="disulfide bond" evidence="13">
    <location>
        <begin position="1076"/>
        <end position="1091"/>
    </location>
</feature>
<keyword evidence="3" id="KW-0254">Endocytosis</keyword>
<dbReference type="InterPro" id="IPR051221">
    <property type="entry name" value="LDLR-related"/>
</dbReference>
<feature type="disulfide bond" evidence="13">
    <location>
        <begin position="1037"/>
        <end position="1052"/>
    </location>
</feature>
<dbReference type="Pfam" id="PF00058">
    <property type="entry name" value="Ldl_recept_b"/>
    <property type="match status" value="2"/>
</dbReference>
<dbReference type="InterPro" id="IPR023415">
    <property type="entry name" value="LDLR_class-A_CS"/>
</dbReference>
<keyword evidence="7 16" id="KW-1133">Transmembrane helix</keyword>
<dbReference type="InterPro" id="IPR000742">
    <property type="entry name" value="EGF"/>
</dbReference>
<keyword evidence="6" id="KW-0677">Repeat</keyword>
<dbReference type="InterPro" id="IPR000033">
    <property type="entry name" value="LDLR_classB_rpt"/>
</dbReference>
<dbReference type="InterPro" id="IPR011042">
    <property type="entry name" value="6-blade_b-propeller_TolB-like"/>
</dbReference>
<evidence type="ECO:0000256" key="4">
    <source>
        <dbReference type="ARBA" id="ARBA00022692"/>
    </source>
</evidence>
<keyword evidence="5 17" id="KW-0732">Signal</keyword>
<dbReference type="PANTHER" id="PTHR22722:SF14">
    <property type="entry name" value="MEGALIN, ISOFORM A"/>
    <property type="match status" value="1"/>
</dbReference>
<feature type="disulfide bond" evidence="13">
    <location>
        <begin position="1180"/>
        <end position="1192"/>
    </location>
</feature>
<feature type="disulfide bond" evidence="13">
    <location>
        <begin position="1025"/>
        <end position="1043"/>
    </location>
</feature>
<evidence type="ECO:0000256" key="12">
    <source>
        <dbReference type="PROSITE-ProRule" id="PRU00076"/>
    </source>
</evidence>
<evidence type="ECO:0000256" key="1">
    <source>
        <dbReference type="ARBA" id="ARBA00004479"/>
    </source>
</evidence>
<feature type="repeat" description="LDL-receptor class B" evidence="14">
    <location>
        <begin position="358"/>
        <end position="402"/>
    </location>
</feature>
<evidence type="ECO:0000256" key="3">
    <source>
        <dbReference type="ARBA" id="ARBA00022583"/>
    </source>
</evidence>
<evidence type="ECO:0000256" key="7">
    <source>
        <dbReference type="ARBA" id="ARBA00022989"/>
    </source>
</evidence>
<dbReference type="PRINTS" id="PR00261">
    <property type="entry name" value="LDLRECEPTOR"/>
</dbReference>
<feature type="repeat" description="LDL-receptor class B" evidence="14">
    <location>
        <begin position="489"/>
        <end position="531"/>
    </location>
</feature>
<name>Q2YI44_BLAGE</name>
<feature type="disulfide bond" evidence="13">
    <location>
        <begin position="111"/>
        <end position="123"/>
    </location>
</feature>
<feature type="compositionally biased region" description="Polar residues" evidence="15">
    <location>
        <begin position="1663"/>
        <end position="1678"/>
    </location>
</feature>
<evidence type="ECO:0000256" key="8">
    <source>
        <dbReference type="ARBA" id="ARBA00023136"/>
    </source>
</evidence>
<evidence type="ECO:0000256" key="10">
    <source>
        <dbReference type="ARBA" id="ARBA00023170"/>
    </source>
</evidence>
<dbReference type="InterPro" id="IPR002172">
    <property type="entry name" value="LDrepeatLR_classA_rpt"/>
</dbReference>
<dbReference type="GO" id="GO:0043235">
    <property type="term" value="C:receptor complex"/>
    <property type="evidence" value="ECO:0007669"/>
    <property type="project" value="TreeGrafter"/>
</dbReference>
<feature type="disulfide bond" evidence="13">
    <location>
        <begin position="1115"/>
        <end position="1130"/>
    </location>
</feature>
<dbReference type="GO" id="GO:0006898">
    <property type="term" value="P:receptor-mediated endocytosis"/>
    <property type="evidence" value="ECO:0007669"/>
    <property type="project" value="TreeGrafter"/>
</dbReference>
<reference evidence="19" key="1">
    <citation type="submission" date="2005-07" db="EMBL/GenBank/DDBJ databases">
        <authorList>
            <person name="Piulachs M.D."/>
        </authorList>
    </citation>
    <scope>NUCLEOTIDE SEQUENCE</scope>
</reference>
<keyword evidence="4 16" id="KW-0812">Transmembrane</keyword>
<feature type="disulfide bond" evidence="13">
    <location>
        <begin position="158"/>
        <end position="176"/>
    </location>
</feature>
<feature type="domain" description="EGF-like" evidence="18">
    <location>
        <begin position="1302"/>
        <end position="1335"/>
    </location>
</feature>
<keyword evidence="2 12" id="KW-0245">EGF-like domain</keyword>
<feature type="disulfide bond" evidence="13">
    <location>
        <begin position="1057"/>
        <end position="1069"/>
    </location>
</feature>
<feature type="disulfide bond" evidence="13">
    <location>
        <begin position="1162"/>
        <end position="1177"/>
    </location>
</feature>
<evidence type="ECO:0000256" key="14">
    <source>
        <dbReference type="PROSITE-ProRule" id="PRU00461"/>
    </source>
</evidence>
<keyword evidence="11" id="KW-0325">Glycoprotein</keyword>
<evidence type="ECO:0000256" key="17">
    <source>
        <dbReference type="SAM" id="SignalP"/>
    </source>
</evidence>
<dbReference type="Gene3D" id="4.10.400.10">
    <property type="entry name" value="Low-density Lipoprotein Receptor"/>
    <property type="match status" value="13"/>
</dbReference>
<feature type="signal peptide" evidence="17">
    <location>
        <begin position="1"/>
        <end position="20"/>
    </location>
</feature>
<dbReference type="SMR" id="Q2YI44"/>
<evidence type="ECO:0000256" key="6">
    <source>
        <dbReference type="ARBA" id="ARBA00022737"/>
    </source>
</evidence>
<dbReference type="Gene3D" id="2.120.10.30">
    <property type="entry name" value="TolB, C-terminal domain"/>
    <property type="match status" value="3"/>
</dbReference>
<evidence type="ECO:0000259" key="18">
    <source>
        <dbReference type="PROSITE" id="PS50026"/>
    </source>
</evidence>
<accession>Q2YI44</accession>
<dbReference type="FunFam" id="2.10.25.10:FF:000009">
    <property type="entry name" value="Low-density lipoprotein receptor isoform 1"/>
    <property type="match status" value="1"/>
</dbReference>
<evidence type="ECO:0000256" key="13">
    <source>
        <dbReference type="PROSITE-ProRule" id="PRU00124"/>
    </source>
</evidence>
<dbReference type="Pfam" id="PF14670">
    <property type="entry name" value="FXa_inhibition"/>
    <property type="match status" value="2"/>
</dbReference>
<feature type="region of interest" description="Disordered" evidence="15">
    <location>
        <begin position="1782"/>
        <end position="1818"/>
    </location>
</feature>
<evidence type="ECO:0000256" key="11">
    <source>
        <dbReference type="ARBA" id="ARBA00023180"/>
    </source>
</evidence>
<dbReference type="GO" id="GO:0016324">
    <property type="term" value="C:apical plasma membrane"/>
    <property type="evidence" value="ECO:0007669"/>
    <property type="project" value="TreeGrafter"/>
</dbReference>
<dbReference type="InterPro" id="IPR049883">
    <property type="entry name" value="NOTCH1_EGF-like"/>
</dbReference>
<dbReference type="PROSITE" id="PS01186">
    <property type="entry name" value="EGF_2"/>
    <property type="match status" value="1"/>
</dbReference>
<feature type="repeat" description="LDL-receptor class B" evidence="14">
    <location>
        <begin position="446"/>
        <end position="488"/>
    </location>
</feature>
<evidence type="ECO:0000313" key="19">
    <source>
        <dbReference type="EMBL" id="CAJ19121.1"/>
    </source>
</evidence>
<dbReference type="PROSITE" id="PS50068">
    <property type="entry name" value="LDLRA_2"/>
    <property type="match status" value="13"/>
</dbReference>
<gene>
    <name evidence="19" type="primary">vgR</name>
</gene>
<dbReference type="GO" id="GO:0042562">
    <property type="term" value="F:hormone binding"/>
    <property type="evidence" value="ECO:0007669"/>
    <property type="project" value="TreeGrafter"/>
</dbReference>
<dbReference type="EMBL" id="AM050637">
    <property type="protein sequence ID" value="CAJ19121.1"/>
    <property type="molecule type" value="mRNA"/>
</dbReference>
<dbReference type="SMART" id="SM00179">
    <property type="entry name" value="EGF_CA"/>
    <property type="match status" value="2"/>
</dbReference>
<dbReference type="SUPFAM" id="SSF63825">
    <property type="entry name" value="YWTD domain"/>
    <property type="match status" value="3"/>
</dbReference>
<evidence type="ECO:0000256" key="9">
    <source>
        <dbReference type="ARBA" id="ARBA00023157"/>
    </source>
</evidence>
<dbReference type="InterPro" id="IPR001881">
    <property type="entry name" value="EGF-like_Ca-bd_dom"/>
</dbReference>
<feature type="disulfide bond" evidence="13">
    <location>
        <begin position="118"/>
        <end position="136"/>
    </location>
</feature>
<dbReference type="GO" id="GO:0005509">
    <property type="term" value="F:calcium ion binding"/>
    <property type="evidence" value="ECO:0007669"/>
    <property type="project" value="InterPro"/>
</dbReference>
<dbReference type="SMART" id="SM00192">
    <property type="entry name" value="LDLa"/>
    <property type="match status" value="13"/>
</dbReference>
<dbReference type="SMART" id="SM00181">
    <property type="entry name" value="EGF"/>
    <property type="match status" value="8"/>
</dbReference>
<dbReference type="InterPro" id="IPR036055">
    <property type="entry name" value="LDL_receptor-like_sf"/>
</dbReference>
<comment type="subcellular location">
    <subcellularLocation>
        <location evidence="1">Membrane</location>
        <topology evidence="1">Single-pass type I membrane protein</topology>
    </subcellularLocation>
</comment>
<dbReference type="CDD" id="cd00054">
    <property type="entry name" value="EGF_CA"/>
    <property type="match status" value="1"/>
</dbReference>
<feature type="disulfide bond" evidence="13">
    <location>
        <begin position="47"/>
        <end position="62"/>
    </location>
</feature>
<feature type="transmembrane region" description="Helical" evidence="16">
    <location>
        <begin position="1686"/>
        <end position="1706"/>
    </location>
</feature>
<dbReference type="CDD" id="cd00112">
    <property type="entry name" value="LDLa"/>
    <property type="match status" value="11"/>
</dbReference>
<dbReference type="SMART" id="SM00135">
    <property type="entry name" value="LY"/>
    <property type="match status" value="14"/>
</dbReference>
<feature type="disulfide bond" evidence="13">
    <location>
        <begin position="960"/>
        <end position="975"/>
    </location>
</feature>
<dbReference type="InterPro" id="IPR018097">
    <property type="entry name" value="EGF_Ca-bd_CS"/>
</dbReference>
<protein>
    <submittedName>
        <fullName evidence="19">Vitellogenin receptor</fullName>
    </submittedName>
</protein>
<evidence type="ECO:0000256" key="2">
    <source>
        <dbReference type="ARBA" id="ARBA00022536"/>
    </source>
</evidence>
<dbReference type="PROSITE" id="PS50026">
    <property type="entry name" value="EGF_3"/>
    <property type="match status" value="1"/>
</dbReference>
<feature type="region of interest" description="Disordered" evidence="15">
    <location>
        <begin position="1654"/>
        <end position="1678"/>
    </location>
</feature>
<dbReference type="FunFam" id="2.120.10.30:FF:000241">
    <property type="entry name" value="Low-density lipoprotein receptor-related protein 6"/>
    <property type="match status" value="1"/>
</dbReference>
<dbReference type="PROSITE" id="PS01187">
    <property type="entry name" value="EGF_CA"/>
    <property type="match status" value="2"/>
</dbReference>
<sequence length="1818" mass="202308">MGQLMQAIVIWLGLLTCCINVEVNGYCQGQGTFECHNGACISETKHCDGHVDCTDGSDEVDCNQVFCKEPDWFRCRNGRCISSGMRCDDDDDCGDWSDEDDCHIEHVPKNCTDSEWRCMDNNCIIIDWVCDGRQDCMDGSDELQGCSTVLSCHDGFMCKNGHCLPITFHCDGSDDCGDNSDEDYCPSVHYIPPENCTTDKNLHLCHDGRTCISLNELCDEVQHCPDHSDEGPGCNNSKITCRTAWCNHRCIPTPQGPQCVCQTGYTMAVNNTCVDIDECLEYGICDQKCLNMPGKYDCYCDEGYELAEDKRTCRATGADPLLVFASTDEIRGFYIKKDFYFVIASKLERAVGISYDRGHVYWTDLMFGEEAIVRSSEDGSHVETLVTAGLYEPEDLMVDWVTENIYFTDAEAKHIGVCSNNGSMCTVLVNEDIDKPRAIALLPTEGLMFWSDWGKKIIARAGMDGSKPEAFISTNLHYANGLTIDIHNDRLYWVDAKYLVIESCKLDGTDRRIILQNEVKHPYSIAVFEDTLYWSDWQGHGIQACNKFTGKNHRVVVREKSKKKFIYGIHVYHPAMISVMQNPCKKADCSDLCLLAPNRTYTCACPEHKVRGADMHSCHESLKQEVMIGAANNKLYAVGHQFLGKQTFYEMSLQAVNHIGAITYNSLTGHLVIFDAVQHKLFNLGLKTMKLSQLASDVGYIDGMDFDYLGNNIYLCDGQKATIEILSLTTLERPVLLHSFEGEVPLDIAVVPEEGIMFIAMSRHLTSSENGPHIDRMTMDGREHFHIVESGLDGPIISLHYDKELHRVFWTDPNEGQIGSAAANGMDQHIYKHSINNPSDVASLGRDLFWTDWGQPYIYWANKFDGESRMKRLMLDVPKSQKLKLQGVRGIRAKPNHPCQKENGGCSHICALSQKRMVCLCPMGMQLKKNEKTCFQPVVCSEDKFKCKSDNLCIPRNFRCNGRKDCQSGEDELDCEAKKCLDSQFTCKNGQCISIEKLCNGERDCLDGSDEKNCEKCEEAIQFKCSSGECVDIHDRCDHYPDCTDGSDESNCENVSCPPTDFKCHIGVCVPKYWVCDGEPDCIDGTDELNCAPITCGPDLFSCNNGRCVDKKLVCNHNDDCGDSSDEITCKHASSVVCQTTEITCTSHNKSVISCVPMSARCNDIPDCPLGDDERGCEKCMDFQFKCNDGRCIPFEWTCDGTKDCADGSDENQMHCHSQSVETGTPGPCTEYSCDNGACVSLSLVCNGRQDCSDSSDEGGFCGSSCKEGYPCQQVCMKTPRGPQCGCSKGFKLLNNGAKCQDINECESQVCAQVCHNTPGSFSCICDAGFELRSDRISCKAIGKAKEFIFVADKQIRRVTHELRFMKIAYLDYDFKVTGLDVDSKLGMVYWSSDETNTIYRMSLIGGTKAYLTGIGSPTDIALDWITQNVYYVDKDTIQSIKVCNLDSQQHATVVHVDSGYSASRIAVDPFAGFIFWIEISTWNIEIPKSILIRADMSGENRKTLVNEHMMLVYGIALDVVRKRIFIADEHQNTIESMGYSGEDRHVVVDSNEHVQKPINLALFEGTLYWLTSGTGQLTSYKLYGPPERPFDKHQLYSYGTEHFAILQASMQPIIVNPCANHTCDEMCVLSPSGYPVCLCSDGTIVEMGKSCPKEELHDGSRSSHGLDSSKESGGTQAAGKSSAGLVMGLIIIAVIIATLLGAYYYKYRGKKNSKFGFSMHFQNPTFGVRNSTENPSTPPQGLVPGQHQYTNPFDSSGVLEHPDGKVLILSQQEKPPVIIRIPSQSSERTDAADFEMEDDTSQEFVSDNNDMKAPLIS</sequence>
<keyword evidence="9 13" id="KW-1015">Disulfide bond</keyword>
<dbReference type="Gene3D" id="2.10.25.10">
    <property type="entry name" value="Laminin"/>
    <property type="match status" value="4"/>
</dbReference>
<dbReference type="InterPro" id="IPR000152">
    <property type="entry name" value="EGF-type_Asp/Asn_hydroxyl_site"/>
</dbReference>
<feature type="disulfide bond" evidence="13">
    <location>
        <begin position="1103"/>
        <end position="1121"/>
    </location>
</feature>